<dbReference type="PANTHER" id="PTHR23026:SF90">
    <property type="entry name" value="IODOTYROSINE DEIODINASE 1"/>
    <property type="match status" value="1"/>
</dbReference>
<dbReference type="CDD" id="cd02136">
    <property type="entry name" value="PnbA_NfnB-like"/>
    <property type="match status" value="1"/>
</dbReference>
<name>A0A1M6FWA6_9RHOB</name>
<dbReference type="STRING" id="1470563.SAMN05444000_104180"/>
<dbReference type="GO" id="GO:0016491">
    <property type="term" value="F:oxidoreductase activity"/>
    <property type="evidence" value="ECO:0007669"/>
    <property type="project" value="UniProtKB-KW"/>
</dbReference>
<evidence type="ECO:0000313" key="5">
    <source>
        <dbReference type="EMBL" id="SHJ01890.1"/>
    </source>
</evidence>
<dbReference type="Gene3D" id="3.40.109.10">
    <property type="entry name" value="NADH Oxidase"/>
    <property type="match status" value="1"/>
</dbReference>
<dbReference type="EMBL" id="FQZQ01000004">
    <property type="protein sequence ID" value="SHJ01890.1"/>
    <property type="molecule type" value="Genomic_DNA"/>
</dbReference>
<dbReference type="PANTHER" id="PTHR23026">
    <property type="entry name" value="NADPH NITROREDUCTASE"/>
    <property type="match status" value="1"/>
</dbReference>
<evidence type="ECO:0000256" key="1">
    <source>
        <dbReference type="ARBA" id="ARBA00022630"/>
    </source>
</evidence>
<dbReference type="RefSeq" id="WP_073250309.1">
    <property type="nucleotide sequence ID" value="NZ_FQZQ01000004.1"/>
</dbReference>
<evidence type="ECO:0000256" key="3">
    <source>
        <dbReference type="ARBA" id="ARBA00023002"/>
    </source>
</evidence>
<dbReference type="Proteomes" id="UP000183982">
    <property type="component" value="Unassembled WGS sequence"/>
</dbReference>
<accession>A0A1M6FWA6</accession>
<dbReference type="Pfam" id="PF00881">
    <property type="entry name" value="Nitroreductase"/>
    <property type="match status" value="1"/>
</dbReference>
<evidence type="ECO:0000259" key="4">
    <source>
        <dbReference type="Pfam" id="PF00881"/>
    </source>
</evidence>
<proteinExistence type="predicted"/>
<feature type="domain" description="Nitroreductase" evidence="4">
    <location>
        <begin position="13"/>
        <end position="198"/>
    </location>
</feature>
<organism evidence="5 6">
    <name type="scientific">Shimia gijangensis</name>
    <dbReference type="NCBI Taxonomy" id="1470563"/>
    <lineage>
        <taxon>Bacteria</taxon>
        <taxon>Pseudomonadati</taxon>
        <taxon>Pseudomonadota</taxon>
        <taxon>Alphaproteobacteria</taxon>
        <taxon>Rhodobacterales</taxon>
        <taxon>Roseobacteraceae</taxon>
    </lineage>
</organism>
<evidence type="ECO:0000256" key="2">
    <source>
        <dbReference type="ARBA" id="ARBA00022643"/>
    </source>
</evidence>
<dbReference type="InterPro" id="IPR029479">
    <property type="entry name" value="Nitroreductase"/>
</dbReference>
<dbReference type="AlphaFoldDB" id="A0A1M6FWA6"/>
<keyword evidence="3" id="KW-0560">Oxidoreductase</keyword>
<gene>
    <name evidence="5" type="ORF">SAMN05444000_104180</name>
</gene>
<dbReference type="InterPro" id="IPR000415">
    <property type="entry name" value="Nitroreductase-like"/>
</dbReference>
<keyword evidence="6" id="KW-1185">Reference proteome</keyword>
<protein>
    <submittedName>
        <fullName evidence="5">Nitroreductase</fullName>
    </submittedName>
</protein>
<reference evidence="6" key="1">
    <citation type="submission" date="2016-11" db="EMBL/GenBank/DDBJ databases">
        <authorList>
            <person name="Varghese N."/>
            <person name="Submissions S."/>
        </authorList>
    </citation>
    <scope>NUCLEOTIDE SEQUENCE [LARGE SCALE GENOMIC DNA]</scope>
    <source>
        <strain evidence="6">DSM 100564</strain>
    </source>
</reference>
<dbReference type="SUPFAM" id="SSF55469">
    <property type="entry name" value="FMN-dependent nitroreductase-like"/>
    <property type="match status" value="1"/>
</dbReference>
<keyword evidence="2" id="KW-0288">FMN</keyword>
<keyword evidence="1" id="KW-0285">Flavoprotein</keyword>
<sequence>MSTHTALQTLLNDRYSCRSYKPVSVSRKVIETILLDAGRAPSWCNFQPWQVHVTSGEGTEAFRNAMLKAFDTTEPEADYFYPTTYTDVRKKRAQTCGYQLYNALGIERHDREGRKDQMRKNFSFFGAPHIAVITSHKELGPYGALDCGGFITSFCLSAQAQGVATVPQASIAYYADAVRQHMSVPDDQLVLAAISFGYADHDHAANNFRTERATLDEMVAWHDE</sequence>
<evidence type="ECO:0000313" key="6">
    <source>
        <dbReference type="Proteomes" id="UP000183982"/>
    </source>
</evidence>
<dbReference type="OrthoDB" id="9802510at2"/>
<dbReference type="InterPro" id="IPR050627">
    <property type="entry name" value="Nitroreductase/BluB"/>
</dbReference>